<protein>
    <submittedName>
        <fullName evidence="4">Uncharacterized protein</fullName>
    </submittedName>
</protein>
<evidence type="ECO:0000313" key="4">
    <source>
        <dbReference type="EMBL" id="ETV92687.1"/>
    </source>
</evidence>
<feature type="compositionally biased region" description="Basic residues" evidence="1">
    <location>
        <begin position="229"/>
        <end position="239"/>
    </location>
</feature>
<feature type="domain" description="HTH myb-type" evidence="3">
    <location>
        <begin position="104"/>
        <end position="154"/>
    </location>
</feature>
<proteinExistence type="predicted"/>
<dbReference type="PROSITE" id="PS51294">
    <property type="entry name" value="HTH_MYB"/>
    <property type="match status" value="1"/>
</dbReference>
<evidence type="ECO:0000256" key="1">
    <source>
        <dbReference type="SAM" id="MobiDB-lite"/>
    </source>
</evidence>
<feature type="region of interest" description="Disordered" evidence="1">
    <location>
        <begin position="219"/>
        <end position="280"/>
    </location>
</feature>
<feature type="compositionally biased region" description="Basic residues" evidence="1">
    <location>
        <begin position="253"/>
        <end position="262"/>
    </location>
</feature>
<dbReference type="PROSITE" id="PS50090">
    <property type="entry name" value="MYB_LIKE"/>
    <property type="match status" value="2"/>
</dbReference>
<feature type="domain" description="Myb-like" evidence="2">
    <location>
        <begin position="97"/>
        <end position="150"/>
    </location>
</feature>
<reference evidence="4" key="1">
    <citation type="submission" date="2013-12" db="EMBL/GenBank/DDBJ databases">
        <title>The Genome Sequence of Aphanomyces invadans NJM9701.</title>
        <authorList>
            <consortium name="The Broad Institute Genomics Platform"/>
            <person name="Russ C."/>
            <person name="Tyler B."/>
            <person name="van West P."/>
            <person name="Dieguez-Uribeondo J."/>
            <person name="Young S.K."/>
            <person name="Zeng Q."/>
            <person name="Gargeya S."/>
            <person name="Fitzgerald M."/>
            <person name="Abouelleil A."/>
            <person name="Alvarado L."/>
            <person name="Chapman S.B."/>
            <person name="Gainer-Dewar J."/>
            <person name="Goldberg J."/>
            <person name="Griggs A."/>
            <person name="Gujja S."/>
            <person name="Hansen M."/>
            <person name="Howarth C."/>
            <person name="Imamovic A."/>
            <person name="Ireland A."/>
            <person name="Larimer J."/>
            <person name="McCowan C."/>
            <person name="Murphy C."/>
            <person name="Pearson M."/>
            <person name="Poon T.W."/>
            <person name="Priest M."/>
            <person name="Roberts A."/>
            <person name="Saif S."/>
            <person name="Shea T."/>
            <person name="Sykes S."/>
            <person name="Wortman J."/>
            <person name="Nusbaum C."/>
            <person name="Birren B."/>
        </authorList>
    </citation>
    <scope>NUCLEOTIDE SEQUENCE [LARGE SCALE GENOMIC DNA]</scope>
    <source>
        <strain evidence="4">NJM9701</strain>
    </source>
</reference>
<accession>A0A024TH48</accession>
<dbReference type="AlphaFoldDB" id="A0A024TH48"/>
<dbReference type="GeneID" id="20090175"/>
<evidence type="ECO:0000259" key="3">
    <source>
        <dbReference type="PROSITE" id="PS51294"/>
    </source>
</evidence>
<dbReference type="InterPro" id="IPR009057">
    <property type="entry name" value="Homeodomain-like_sf"/>
</dbReference>
<dbReference type="Gene3D" id="1.10.10.60">
    <property type="entry name" value="Homeodomain-like"/>
    <property type="match status" value="2"/>
</dbReference>
<dbReference type="STRING" id="157072.A0A024TH48"/>
<dbReference type="PANTHER" id="PTHR44042:SF67">
    <property type="entry name" value="MYB-LIKE PROTEIN I"/>
    <property type="match status" value="1"/>
</dbReference>
<dbReference type="SMART" id="SM00717">
    <property type="entry name" value="SANT"/>
    <property type="match status" value="2"/>
</dbReference>
<gene>
    <name evidence="4" type="ORF">H310_13125</name>
</gene>
<dbReference type="SUPFAM" id="SSF46689">
    <property type="entry name" value="Homeodomain-like"/>
    <property type="match status" value="2"/>
</dbReference>
<dbReference type="VEuPathDB" id="FungiDB:H310_13125"/>
<dbReference type="Pfam" id="PF00249">
    <property type="entry name" value="Myb_DNA-binding"/>
    <property type="match status" value="1"/>
</dbReference>
<dbReference type="EMBL" id="KI913998">
    <property type="protein sequence ID" value="ETV92687.1"/>
    <property type="molecule type" value="Genomic_DNA"/>
</dbReference>
<dbReference type="RefSeq" id="XP_008878723.1">
    <property type="nucleotide sequence ID" value="XM_008880501.1"/>
</dbReference>
<sequence length="347" mass="37164">MWKPRPLRHDASTAISNDVAQQPPPPQDETATRGWSSDEHLRFLDGLELFGTSSADGSTPWMAIASHVRTRNESDTREHGERYLHALLTQTLLVSKGQGSSSTSWTPDEDVVFEAALAKWIHTPHAWTKIATHLPGKTVYDVMDRYDALLRDLSAIETGVTPPPIADMHEANMALICSIAKAQDNHVLFEVFKDAFDSPCSVEIATYVASAVVGMVASSSGGKSTHATVVKRGRPKGKVPKAPPAATQSGGKKPPRAKKSPKMSKTTKGVHPGLGVLSTTSQPQLDMASHPKLSRIPHMTPHANAGGPFTLPPLLDGKLLAIPGGMVQLPGGRAGGMLLHRPEHRSA</sequence>
<dbReference type="OrthoDB" id="118550at2759"/>
<feature type="region of interest" description="Disordered" evidence="1">
    <location>
        <begin position="1"/>
        <end position="35"/>
    </location>
</feature>
<dbReference type="PANTHER" id="PTHR44042">
    <property type="entry name" value="DUPLICATED HOMEODOMAIN-LIKE SUPERFAMILY PROTEIN-RELATED"/>
    <property type="match status" value="1"/>
</dbReference>
<dbReference type="CDD" id="cd00167">
    <property type="entry name" value="SANT"/>
    <property type="match status" value="2"/>
</dbReference>
<feature type="domain" description="Myb-like" evidence="2">
    <location>
        <begin position="27"/>
        <end position="84"/>
    </location>
</feature>
<organism evidence="4">
    <name type="scientific">Aphanomyces invadans</name>
    <dbReference type="NCBI Taxonomy" id="157072"/>
    <lineage>
        <taxon>Eukaryota</taxon>
        <taxon>Sar</taxon>
        <taxon>Stramenopiles</taxon>
        <taxon>Oomycota</taxon>
        <taxon>Saprolegniomycetes</taxon>
        <taxon>Saprolegniales</taxon>
        <taxon>Verrucalvaceae</taxon>
        <taxon>Aphanomyces</taxon>
    </lineage>
</organism>
<dbReference type="eggNOG" id="KOG0724">
    <property type="taxonomic scope" value="Eukaryota"/>
</dbReference>
<dbReference type="InterPro" id="IPR001005">
    <property type="entry name" value="SANT/Myb"/>
</dbReference>
<evidence type="ECO:0000259" key="2">
    <source>
        <dbReference type="PROSITE" id="PS50090"/>
    </source>
</evidence>
<name>A0A024TH48_9STRA</name>
<dbReference type="InterPro" id="IPR017930">
    <property type="entry name" value="Myb_dom"/>
</dbReference>